<dbReference type="Gene3D" id="1.10.287.130">
    <property type="match status" value="1"/>
</dbReference>
<keyword evidence="8" id="KW-0812">Transmembrane</keyword>
<feature type="domain" description="Response regulatory" evidence="11">
    <location>
        <begin position="517"/>
        <end position="633"/>
    </location>
</feature>
<dbReference type="PROSITE" id="PS00622">
    <property type="entry name" value="HTH_LUXR_1"/>
    <property type="match status" value="1"/>
</dbReference>
<dbReference type="Gene3D" id="3.40.50.2300">
    <property type="match status" value="1"/>
</dbReference>
<feature type="transmembrane region" description="Helical" evidence="8">
    <location>
        <begin position="102"/>
        <end position="125"/>
    </location>
</feature>
<dbReference type="AlphaFoldDB" id="A0A364Y6T0"/>
<evidence type="ECO:0000256" key="3">
    <source>
        <dbReference type="ARBA" id="ARBA00022553"/>
    </source>
</evidence>
<evidence type="ECO:0000313" key="13">
    <source>
        <dbReference type="Proteomes" id="UP000251889"/>
    </source>
</evidence>
<dbReference type="GO" id="GO:0006355">
    <property type="term" value="P:regulation of DNA-templated transcription"/>
    <property type="evidence" value="ECO:0007669"/>
    <property type="project" value="InterPro"/>
</dbReference>
<proteinExistence type="predicted"/>
<dbReference type="CDD" id="cd06170">
    <property type="entry name" value="LuxR_C_like"/>
    <property type="match status" value="1"/>
</dbReference>
<dbReference type="OrthoDB" id="9797097at2"/>
<evidence type="ECO:0000256" key="2">
    <source>
        <dbReference type="ARBA" id="ARBA00012438"/>
    </source>
</evidence>
<dbReference type="SUPFAM" id="SSF47384">
    <property type="entry name" value="Homodimeric domain of signal transducing histidine kinase"/>
    <property type="match status" value="1"/>
</dbReference>
<evidence type="ECO:0000259" key="11">
    <source>
        <dbReference type="PROSITE" id="PS50110"/>
    </source>
</evidence>
<dbReference type="Gene3D" id="3.30.565.10">
    <property type="entry name" value="Histidine kinase-like ATPase, C-terminal domain"/>
    <property type="match status" value="1"/>
</dbReference>
<keyword evidence="8" id="KW-1133">Transmembrane helix</keyword>
<dbReference type="PROSITE" id="PS50110">
    <property type="entry name" value="RESPONSE_REGULATORY"/>
    <property type="match status" value="1"/>
</dbReference>
<name>A0A364Y6T0_9BACT</name>
<dbReference type="PROSITE" id="PS50043">
    <property type="entry name" value="HTH_LUXR_2"/>
    <property type="match status" value="1"/>
</dbReference>
<comment type="catalytic activity">
    <reaction evidence="1">
        <text>ATP + protein L-histidine = ADP + protein N-phospho-L-histidine.</text>
        <dbReference type="EC" id="2.7.13.3"/>
    </reaction>
</comment>
<dbReference type="GO" id="GO:0000155">
    <property type="term" value="F:phosphorelay sensor kinase activity"/>
    <property type="evidence" value="ECO:0007669"/>
    <property type="project" value="InterPro"/>
</dbReference>
<dbReference type="PROSITE" id="PS50109">
    <property type="entry name" value="HIS_KIN"/>
    <property type="match status" value="1"/>
</dbReference>
<dbReference type="EMBL" id="QMFY01000002">
    <property type="protein sequence ID" value="RAW01971.1"/>
    <property type="molecule type" value="Genomic_DNA"/>
</dbReference>
<dbReference type="GO" id="GO:0003677">
    <property type="term" value="F:DNA binding"/>
    <property type="evidence" value="ECO:0007669"/>
    <property type="project" value="UniProtKB-KW"/>
</dbReference>
<evidence type="ECO:0000256" key="7">
    <source>
        <dbReference type="PROSITE-ProRule" id="PRU00169"/>
    </source>
</evidence>
<evidence type="ECO:0000256" key="6">
    <source>
        <dbReference type="ARBA" id="ARBA00023125"/>
    </source>
</evidence>
<dbReference type="PRINTS" id="PR00038">
    <property type="entry name" value="HTHLUXR"/>
</dbReference>
<dbReference type="Pfam" id="PF00196">
    <property type="entry name" value="GerE"/>
    <property type="match status" value="1"/>
</dbReference>
<accession>A0A364Y6T0</accession>
<keyword evidence="4" id="KW-0808">Transferase</keyword>
<dbReference type="SUPFAM" id="SSF55874">
    <property type="entry name" value="ATPase domain of HSP90 chaperone/DNA topoisomerase II/histidine kinase"/>
    <property type="match status" value="1"/>
</dbReference>
<dbReference type="InterPro" id="IPR016032">
    <property type="entry name" value="Sig_transdc_resp-reg_C-effctor"/>
</dbReference>
<dbReference type="SMART" id="SM00448">
    <property type="entry name" value="REC"/>
    <property type="match status" value="1"/>
</dbReference>
<dbReference type="Gene3D" id="1.10.10.10">
    <property type="entry name" value="Winged helix-like DNA-binding domain superfamily/Winged helix DNA-binding domain"/>
    <property type="match status" value="1"/>
</dbReference>
<dbReference type="SUPFAM" id="SSF46894">
    <property type="entry name" value="C-terminal effector domain of the bipartite response regulators"/>
    <property type="match status" value="1"/>
</dbReference>
<evidence type="ECO:0000256" key="8">
    <source>
        <dbReference type="SAM" id="Phobius"/>
    </source>
</evidence>
<keyword evidence="6" id="KW-0238">DNA-binding</keyword>
<dbReference type="FunFam" id="3.30.565.10:FF:000006">
    <property type="entry name" value="Sensor histidine kinase WalK"/>
    <property type="match status" value="1"/>
</dbReference>
<feature type="transmembrane region" description="Helical" evidence="8">
    <location>
        <begin position="177"/>
        <end position="196"/>
    </location>
</feature>
<dbReference type="CDD" id="cd00075">
    <property type="entry name" value="HATPase"/>
    <property type="match status" value="1"/>
</dbReference>
<dbReference type="InterPro" id="IPR005467">
    <property type="entry name" value="His_kinase_dom"/>
</dbReference>
<dbReference type="InterPro" id="IPR001789">
    <property type="entry name" value="Sig_transdc_resp-reg_receiver"/>
</dbReference>
<dbReference type="Pfam" id="PF00072">
    <property type="entry name" value="Response_reg"/>
    <property type="match status" value="1"/>
</dbReference>
<feature type="modified residue" description="4-aspartylphosphate" evidence="7">
    <location>
        <position position="566"/>
    </location>
</feature>
<evidence type="ECO:0000313" key="12">
    <source>
        <dbReference type="EMBL" id="RAW01971.1"/>
    </source>
</evidence>
<reference evidence="12 13" key="1">
    <citation type="submission" date="2018-06" db="EMBL/GenBank/DDBJ databases">
        <title>Chryseolinea flavus sp. nov., a member of the phylum Bacteroidetes isolated from soil.</title>
        <authorList>
            <person name="Li Y."/>
            <person name="Wang J."/>
        </authorList>
    </citation>
    <scope>NUCLEOTIDE SEQUENCE [LARGE SCALE GENOMIC DNA]</scope>
    <source>
        <strain evidence="12 13">SDU1-6</strain>
    </source>
</reference>
<comment type="caution">
    <text evidence="12">The sequence shown here is derived from an EMBL/GenBank/DDBJ whole genome shotgun (WGS) entry which is preliminary data.</text>
</comment>
<feature type="transmembrane region" description="Helical" evidence="8">
    <location>
        <begin position="12"/>
        <end position="31"/>
    </location>
</feature>
<evidence type="ECO:0000256" key="5">
    <source>
        <dbReference type="ARBA" id="ARBA00022777"/>
    </source>
</evidence>
<evidence type="ECO:0000256" key="4">
    <source>
        <dbReference type="ARBA" id="ARBA00022679"/>
    </source>
</evidence>
<dbReference type="InterPro" id="IPR036388">
    <property type="entry name" value="WH-like_DNA-bd_sf"/>
</dbReference>
<dbReference type="PRINTS" id="PR00344">
    <property type="entry name" value="BCTRLSENSOR"/>
</dbReference>
<dbReference type="EC" id="2.7.13.3" evidence="2"/>
<dbReference type="PANTHER" id="PTHR43547">
    <property type="entry name" value="TWO-COMPONENT HISTIDINE KINASE"/>
    <property type="match status" value="1"/>
</dbReference>
<dbReference type="RefSeq" id="WP_112745796.1">
    <property type="nucleotide sequence ID" value="NZ_QMFY01000002.1"/>
</dbReference>
<dbReference type="InterPro" id="IPR003661">
    <property type="entry name" value="HisK_dim/P_dom"/>
</dbReference>
<dbReference type="InterPro" id="IPR011006">
    <property type="entry name" value="CheY-like_superfamily"/>
</dbReference>
<keyword evidence="5" id="KW-0418">Kinase</keyword>
<sequence length="753" mass="85745">MYFMHTQMHMVTFMITMFELVMLVFQGIYFLQRPAEKSRLQFLLLLVCLIAYNLCSGLFPDNALPIPVAVQTITAYFVGFAMSMYVVYYFYKVFDLKHLKFFATYGLLFFLFLPFVFLFVVPYLLTGDSRMSAKLTVIVPFCYGLGFIYSTARALILKFKTARAEGKLIDEPLYEHAIVAYISMVCWAALPVIVFLGDFQVLEHSVTNAGFLMMTIIYVKSTINQSRREYEKLIESEKSLQNMTKTLRKKVKKRTKKLESVMEAKKTTFINLAHETKTPLTLINNYLNEYIENHGETDEIKVIKSNVKRLTNDIVNFFDVESYERGFSMYNHDRVSNFTSLLNDKVLLFKSAAEKKRINFISKVDTGLHVKAHPGAVDRIVNNLLENAIKYSDEGATIETRLTSKDDRVIFTVRDSGHGIPHDQKEKIFEPYYKLSVPGRNSEGMGMGLSIVKKIVSDIEGTIELSSEVGKGTLIEVSLPIATNVNEVVQEGISTEDIDFAYNQILLEESLDGDKPFVLLVEDNIEMLNFLRSKLKEKYNVAVARNGKEAIDRLNSLSSVDLIISDVMMNEMDGYEFCREVSSMDRYAHIPFIFLTAKGTSEDRITGLNIGAVAYIPKPFKIEELLARVESILANLKRHREAFVSKAYQSVMKDRHQPPQTVSSKRCAFTDNCKKYHLTSREIEIIKLLIKGNPYKVISGDLSISEKTVSKHISNIFSKVGVNNKIELISRLEAQELITDSNSAVKGRSVQEK</sequence>
<dbReference type="InterPro" id="IPR036890">
    <property type="entry name" value="HATPase_C_sf"/>
</dbReference>
<dbReference type="CDD" id="cd00082">
    <property type="entry name" value="HisKA"/>
    <property type="match status" value="1"/>
</dbReference>
<feature type="transmembrane region" description="Helical" evidence="8">
    <location>
        <begin position="137"/>
        <end position="156"/>
    </location>
</feature>
<protein>
    <recommendedName>
        <fullName evidence="2">histidine kinase</fullName>
        <ecNumber evidence="2">2.7.13.3</ecNumber>
    </recommendedName>
</protein>
<evidence type="ECO:0000259" key="9">
    <source>
        <dbReference type="PROSITE" id="PS50043"/>
    </source>
</evidence>
<feature type="transmembrane region" description="Helical" evidence="8">
    <location>
        <begin position="43"/>
        <end position="60"/>
    </location>
</feature>
<organism evidence="12 13">
    <name type="scientific">Pseudochryseolinea flava</name>
    <dbReference type="NCBI Taxonomy" id="2059302"/>
    <lineage>
        <taxon>Bacteria</taxon>
        <taxon>Pseudomonadati</taxon>
        <taxon>Bacteroidota</taxon>
        <taxon>Cytophagia</taxon>
        <taxon>Cytophagales</taxon>
        <taxon>Fulvivirgaceae</taxon>
        <taxon>Pseudochryseolinea</taxon>
    </lineage>
</organism>
<dbReference type="InterPro" id="IPR004358">
    <property type="entry name" value="Sig_transdc_His_kin-like_C"/>
</dbReference>
<dbReference type="PANTHER" id="PTHR43547:SF2">
    <property type="entry name" value="HYBRID SIGNAL TRANSDUCTION HISTIDINE KINASE C"/>
    <property type="match status" value="1"/>
</dbReference>
<dbReference type="InterPro" id="IPR036097">
    <property type="entry name" value="HisK_dim/P_sf"/>
</dbReference>
<dbReference type="SMART" id="SM00387">
    <property type="entry name" value="HATPase_c"/>
    <property type="match status" value="1"/>
</dbReference>
<feature type="transmembrane region" description="Helical" evidence="8">
    <location>
        <begin position="66"/>
        <end position="90"/>
    </location>
</feature>
<evidence type="ECO:0000256" key="1">
    <source>
        <dbReference type="ARBA" id="ARBA00000085"/>
    </source>
</evidence>
<evidence type="ECO:0000259" key="10">
    <source>
        <dbReference type="PROSITE" id="PS50109"/>
    </source>
</evidence>
<keyword evidence="8" id="KW-0472">Membrane</keyword>
<dbReference type="SUPFAM" id="SSF52172">
    <property type="entry name" value="CheY-like"/>
    <property type="match status" value="1"/>
</dbReference>
<gene>
    <name evidence="12" type="ORF">DQQ10_05275</name>
</gene>
<dbReference type="Pfam" id="PF02518">
    <property type="entry name" value="HATPase_c"/>
    <property type="match status" value="1"/>
</dbReference>
<feature type="domain" description="Histidine kinase" evidence="10">
    <location>
        <begin position="271"/>
        <end position="483"/>
    </location>
</feature>
<dbReference type="InterPro" id="IPR003594">
    <property type="entry name" value="HATPase_dom"/>
</dbReference>
<keyword evidence="3 7" id="KW-0597">Phosphoprotein</keyword>
<feature type="domain" description="HTH luxR-type" evidence="9">
    <location>
        <begin position="671"/>
        <end position="736"/>
    </location>
</feature>
<keyword evidence="13" id="KW-1185">Reference proteome</keyword>
<dbReference type="InterPro" id="IPR000792">
    <property type="entry name" value="Tscrpt_reg_LuxR_C"/>
</dbReference>
<dbReference type="SMART" id="SM00421">
    <property type="entry name" value="HTH_LUXR"/>
    <property type="match status" value="1"/>
</dbReference>
<dbReference type="Proteomes" id="UP000251889">
    <property type="component" value="Unassembled WGS sequence"/>
</dbReference>